<dbReference type="SUPFAM" id="SSF69360">
    <property type="entry name" value="Cell wall binding repeat"/>
    <property type="match status" value="1"/>
</dbReference>
<proteinExistence type="predicted"/>
<evidence type="ECO:0000256" key="2">
    <source>
        <dbReference type="SAM" id="SignalP"/>
    </source>
</evidence>
<reference evidence="4 5" key="1">
    <citation type="journal article" date="2020" name="Cell Host Microbe">
        <title>Functional and Genomic Variation between Human-Derived Isolates of Lachnospiraceae Reveals Inter- and Intra-Species Diversity.</title>
        <authorList>
            <person name="Sorbara M.T."/>
            <person name="Littmann E.R."/>
            <person name="Fontana E."/>
            <person name="Moody T.U."/>
            <person name="Kohout C.E."/>
            <person name="Gjonbalaj M."/>
            <person name="Eaton V."/>
            <person name="Seok R."/>
            <person name="Leiner I.M."/>
            <person name="Pamer E.G."/>
        </authorList>
    </citation>
    <scope>NUCLEOTIDE SEQUENCE [LARGE SCALE GENOMIC DNA]</scope>
    <source>
        <strain evidence="4 5">MSK.17.74</strain>
    </source>
</reference>
<comment type="caution">
    <text evidence="4">The sequence shown here is derived from an EMBL/GenBank/DDBJ whole genome shotgun (WGS) entry which is preliminary data.</text>
</comment>
<dbReference type="RefSeq" id="WP_173734929.1">
    <property type="nucleotide sequence ID" value="NZ_JAAIPU010000009.1"/>
</dbReference>
<evidence type="ECO:0000313" key="4">
    <source>
        <dbReference type="EMBL" id="NSG84793.1"/>
    </source>
</evidence>
<dbReference type="Pfam" id="PF19127">
    <property type="entry name" value="Choline_bind_3"/>
    <property type="match status" value="2"/>
</dbReference>
<dbReference type="PANTHER" id="PTHR40446:SF2">
    <property type="entry name" value="N-ACETYLGLUCOSAMINE-1-PHOSPHODIESTER ALPHA-N-ACETYLGLUCOSAMINIDASE"/>
    <property type="match status" value="1"/>
</dbReference>
<accession>A0ABX2H5E1</accession>
<keyword evidence="5" id="KW-1185">Reference proteome</keyword>
<dbReference type="Gene3D" id="2.10.270.10">
    <property type="entry name" value="Cholin Binding"/>
    <property type="match status" value="2"/>
</dbReference>
<feature type="signal peptide" evidence="2">
    <location>
        <begin position="1"/>
        <end position="25"/>
    </location>
</feature>
<protein>
    <recommendedName>
        <fullName evidence="3">Phosphodiester glycosidase domain-containing protein</fullName>
    </recommendedName>
</protein>
<dbReference type="GeneID" id="69514405"/>
<feature type="chain" id="PRO_5046129112" description="Phosphodiester glycosidase domain-containing protein" evidence="2">
    <location>
        <begin position="26"/>
        <end position="427"/>
    </location>
</feature>
<dbReference type="InterPro" id="IPR018711">
    <property type="entry name" value="NAGPA"/>
</dbReference>
<name>A0ABX2H5E1_9FIRM</name>
<gene>
    <name evidence="4" type="ORF">G5B17_04940</name>
</gene>
<keyword evidence="1" id="KW-0677">Repeat</keyword>
<dbReference type="PANTHER" id="PTHR40446">
    <property type="entry name" value="N-ACETYLGLUCOSAMINE-1-PHOSPHODIESTER ALPHA-N-ACETYLGLUCOSAMINIDASE"/>
    <property type="match status" value="1"/>
</dbReference>
<dbReference type="Pfam" id="PF09992">
    <property type="entry name" value="NAGPA"/>
    <property type="match status" value="1"/>
</dbReference>
<organism evidence="4 5">
    <name type="scientific">Blautia faecis</name>
    <dbReference type="NCBI Taxonomy" id="871665"/>
    <lineage>
        <taxon>Bacteria</taxon>
        <taxon>Bacillati</taxon>
        <taxon>Bacillota</taxon>
        <taxon>Clostridia</taxon>
        <taxon>Lachnospirales</taxon>
        <taxon>Lachnospiraceae</taxon>
        <taxon>Blautia</taxon>
    </lineage>
</organism>
<feature type="domain" description="Phosphodiester glycosidase" evidence="3">
    <location>
        <begin position="255"/>
        <end position="425"/>
    </location>
</feature>
<dbReference type="InterPro" id="IPR018337">
    <property type="entry name" value="Cell_wall/Cho-bd_repeat"/>
</dbReference>
<dbReference type="Proteomes" id="UP001644719">
    <property type="component" value="Unassembled WGS sequence"/>
</dbReference>
<evidence type="ECO:0000256" key="1">
    <source>
        <dbReference type="ARBA" id="ARBA00022737"/>
    </source>
</evidence>
<evidence type="ECO:0000259" key="3">
    <source>
        <dbReference type="Pfam" id="PF09992"/>
    </source>
</evidence>
<evidence type="ECO:0000313" key="5">
    <source>
        <dbReference type="Proteomes" id="UP001644719"/>
    </source>
</evidence>
<keyword evidence="2" id="KW-0732">Signal</keyword>
<dbReference type="EMBL" id="JAAITS010000010">
    <property type="protein sequence ID" value="NSG84793.1"/>
    <property type="molecule type" value="Genomic_DNA"/>
</dbReference>
<sequence>MKKRSFGIICFLFLIFTMCSSSVWAASYVKASNTTVSITSKKHGWVKRGKDYYFYNSKGKLLWGKITYKGQRYYSTKNGKRYTGWLKSGGKRYYYNRKNGIMFRNRWATGTKYSYYFNKSGVAIANRWLSYGGKRYYFLPNSRMATGWQKIGEYRYYFDKKTGALYTNVWVGKYYVNDSGRRTGQTRPDVKVNDNRYTYKSSSLNIDLRRKFTHNVPYWVALIKIKNSRQLKSALSYGSYGGARQTTSGAVSGNGGIIGVNGSAFSYQTGRPSPLGMCIKNGVIYGNYETSYSVMAVRYDGTIYTPKQGLKGEALLEEGVKDTYNFGPILIKDGQAQPAWSETAKYYPRTAVGMVKPGIYVLLVTDTGSYAGLNHWDLVNIFNSYGCQYAYNLDGGGSATLYYNGQVMNKLINNYERPCGDFLYFTN</sequence>